<evidence type="ECO:0000313" key="2">
    <source>
        <dbReference type="Proteomes" id="UP000308197"/>
    </source>
</evidence>
<protein>
    <submittedName>
        <fullName evidence="1">Uncharacterized protein</fullName>
    </submittedName>
</protein>
<dbReference type="AlphaFoldDB" id="A0A5C3P2R2"/>
<proteinExistence type="predicted"/>
<dbReference type="EMBL" id="ML211352">
    <property type="protein sequence ID" value="TFK83946.1"/>
    <property type="molecule type" value="Genomic_DNA"/>
</dbReference>
<name>A0A5C3P2R2_9APHY</name>
<evidence type="ECO:0000313" key="1">
    <source>
        <dbReference type="EMBL" id="TFK83946.1"/>
    </source>
</evidence>
<gene>
    <name evidence="1" type="ORF">K466DRAFT_241847</name>
</gene>
<sequence>MRDSVGAPTCDQNLFSVVCFCPLASSSLRCARSFRACVCSNSASIPFASEYCRHRRSSCTQRSLPWLGVISGGISNSSSSESSITFSLSSLSSLRACLIISSSPPGNLYAESPISFSATGFSRSSSVGRVPRTRVWSRSLSTWTISSFSTAASCGSVDMVSRLREQEGDGMGVRYLGYQWR</sequence>
<accession>A0A5C3P2R2</accession>
<organism evidence="1 2">
    <name type="scientific">Polyporus arcularius HHB13444</name>
    <dbReference type="NCBI Taxonomy" id="1314778"/>
    <lineage>
        <taxon>Eukaryota</taxon>
        <taxon>Fungi</taxon>
        <taxon>Dikarya</taxon>
        <taxon>Basidiomycota</taxon>
        <taxon>Agaricomycotina</taxon>
        <taxon>Agaricomycetes</taxon>
        <taxon>Polyporales</taxon>
        <taxon>Polyporaceae</taxon>
        <taxon>Polyporus</taxon>
    </lineage>
</organism>
<dbReference type="InParanoid" id="A0A5C3P2R2"/>
<dbReference type="Proteomes" id="UP000308197">
    <property type="component" value="Unassembled WGS sequence"/>
</dbReference>
<reference evidence="1 2" key="1">
    <citation type="journal article" date="2019" name="Nat. Ecol. Evol.">
        <title>Megaphylogeny resolves global patterns of mushroom evolution.</title>
        <authorList>
            <person name="Varga T."/>
            <person name="Krizsan K."/>
            <person name="Foldi C."/>
            <person name="Dima B."/>
            <person name="Sanchez-Garcia M."/>
            <person name="Sanchez-Ramirez S."/>
            <person name="Szollosi G.J."/>
            <person name="Szarkandi J.G."/>
            <person name="Papp V."/>
            <person name="Albert L."/>
            <person name="Andreopoulos W."/>
            <person name="Angelini C."/>
            <person name="Antonin V."/>
            <person name="Barry K.W."/>
            <person name="Bougher N.L."/>
            <person name="Buchanan P."/>
            <person name="Buyck B."/>
            <person name="Bense V."/>
            <person name="Catcheside P."/>
            <person name="Chovatia M."/>
            <person name="Cooper J."/>
            <person name="Damon W."/>
            <person name="Desjardin D."/>
            <person name="Finy P."/>
            <person name="Geml J."/>
            <person name="Haridas S."/>
            <person name="Hughes K."/>
            <person name="Justo A."/>
            <person name="Karasinski D."/>
            <person name="Kautmanova I."/>
            <person name="Kiss B."/>
            <person name="Kocsube S."/>
            <person name="Kotiranta H."/>
            <person name="LaButti K.M."/>
            <person name="Lechner B.E."/>
            <person name="Liimatainen K."/>
            <person name="Lipzen A."/>
            <person name="Lukacs Z."/>
            <person name="Mihaltcheva S."/>
            <person name="Morgado L.N."/>
            <person name="Niskanen T."/>
            <person name="Noordeloos M.E."/>
            <person name="Ohm R.A."/>
            <person name="Ortiz-Santana B."/>
            <person name="Ovrebo C."/>
            <person name="Racz N."/>
            <person name="Riley R."/>
            <person name="Savchenko A."/>
            <person name="Shiryaev A."/>
            <person name="Soop K."/>
            <person name="Spirin V."/>
            <person name="Szebenyi C."/>
            <person name="Tomsovsky M."/>
            <person name="Tulloss R.E."/>
            <person name="Uehling J."/>
            <person name="Grigoriev I.V."/>
            <person name="Vagvolgyi C."/>
            <person name="Papp T."/>
            <person name="Martin F.M."/>
            <person name="Miettinen O."/>
            <person name="Hibbett D.S."/>
            <person name="Nagy L.G."/>
        </authorList>
    </citation>
    <scope>NUCLEOTIDE SEQUENCE [LARGE SCALE GENOMIC DNA]</scope>
    <source>
        <strain evidence="1 2">HHB13444</strain>
    </source>
</reference>
<keyword evidence="2" id="KW-1185">Reference proteome</keyword>